<comment type="caution">
    <text evidence="1">The sequence shown here is derived from an EMBL/GenBank/DDBJ whole genome shotgun (WGS) entry which is preliminary data.</text>
</comment>
<accession>A0AAE4Z5N2</accession>
<dbReference type="EMBL" id="JAACAK010000018">
    <property type="protein sequence ID" value="NIR74018.1"/>
    <property type="molecule type" value="Genomic_DNA"/>
</dbReference>
<name>A0AAE4Z5N2_9BACT</name>
<dbReference type="AlphaFoldDB" id="A0AAE4Z5N2"/>
<organism evidence="1 2">
    <name type="scientific">Candidatus Kutchimonas denitrificans</name>
    <dbReference type="NCBI Taxonomy" id="3056748"/>
    <lineage>
        <taxon>Bacteria</taxon>
        <taxon>Pseudomonadati</taxon>
        <taxon>Gemmatimonadota</taxon>
        <taxon>Gemmatimonadia</taxon>
        <taxon>Candidatus Palauibacterales</taxon>
        <taxon>Candidatus Palauibacteraceae</taxon>
        <taxon>Candidatus Kutchimonas</taxon>
    </lineage>
</organism>
<gene>
    <name evidence="1" type="ORF">GWO12_02705</name>
</gene>
<proteinExistence type="predicted"/>
<sequence length="189" mass="19273">MNSRSIVMLALIVATGSQAELRAQDAPPLGPRPRGDRSLLAPGDIVRVTAPAGAEPLEGRVVGIRSDTLFLENVTAAAGETRIPLVSIANLEVKREPMARVGAVFGVLTGGVIGAAAAGELADDASSLIRNLAVVGGATIGGLGGYWAGSTIHKAIAGPRWVEVPVGRLQVGVGRLPRLGVGLRVGYSF</sequence>
<dbReference type="Proteomes" id="UP000702544">
    <property type="component" value="Unassembled WGS sequence"/>
</dbReference>
<evidence type="ECO:0000313" key="1">
    <source>
        <dbReference type="EMBL" id="NIR74018.1"/>
    </source>
</evidence>
<reference evidence="1 2" key="1">
    <citation type="submission" date="2020-01" db="EMBL/GenBank/DDBJ databases">
        <title>Genomes assembled from Gulf of Kutch pelagic sediment metagenomes.</title>
        <authorList>
            <person name="Chandrashekar M."/>
            <person name="Mahajan M.S."/>
            <person name="Dave K.J."/>
            <person name="Vatsa P."/>
            <person name="Nathani N.M."/>
        </authorList>
    </citation>
    <scope>NUCLEOTIDE SEQUENCE [LARGE SCALE GENOMIC DNA]</scope>
    <source>
        <strain evidence="1">KS3-K002</strain>
    </source>
</reference>
<protein>
    <submittedName>
        <fullName evidence="1">Uncharacterized protein</fullName>
    </submittedName>
</protein>
<evidence type="ECO:0000313" key="2">
    <source>
        <dbReference type="Proteomes" id="UP000702544"/>
    </source>
</evidence>